<reference evidence="5 6" key="1">
    <citation type="submission" date="2024-06" db="EMBL/GenBank/DDBJ databases">
        <title>Genomic Encyclopedia of Type Strains, Phase IV (KMG-IV): sequencing the most valuable type-strain genomes for metagenomic binning, comparative biology and taxonomic classification.</title>
        <authorList>
            <person name="Goeker M."/>
        </authorList>
    </citation>
    <scope>NUCLEOTIDE SEQUENCE [LARGE SCALE GENOMIC DNA]</scope>
    <source>
        <strain evidence="5 6">DSM 21331</strain>
    </source>
</reference>
<dbReference type="PANTHER" id="PTHR43130">
    <property type="entry name" value="ARAC-FAMILY TRANSCRIPTIONAL REGULATOR"/>
    <property type="match status" value="1"/>
</dbReference>
<keyword evidence="6" id="KW-1185">Reference proteome</keyword>
<dbReference type="Gene3D" id="1.10.10.60">
    <property type="entry name" value="Homeodomain-like"/>
    <property type="match status" value="2"/>
</dbReference>
<evidence type="ECO:0000259" key="4">
    <source>
        <dbReference type="PROSITE" id="PS01124"/>
    </source>
</evidence>
<dbReference type="PANTHER" id="PTHR43130:SF3">
    <property type="entry name" value="HTH-TYPE TRANSCRIPTIONAL REGULATOR RV1931C"/>
    <property type="match status" value="1"/>
</dbReference>
<dbReference type="RefSeq" id="WP_238283062.1">
    <property type="nucleotide sequence ID" value="NZ_BPQL01000243.1"/>
</dbReference>
<dbReference type="NCBIfam" id="NF006902">
    <property type="entry name" value="PRK09393.1"/>
    <property type="match status" value="1"/>
</dbReference>
<evidence type="ECO:0000256" key="3">
    <source>
        <dbReference type="ARBA" id="ARBA00023163"/>
    </source>
</evidence>
<protein>
    <submittedName>
        <fullName evidence="5">AraC family transcriptional activator FtrA</fullName>
    </submittedName>
</protein>
<dbReference type="InterPro" id="IPR029062">
    <property type="entry name" value="Class_I_gatase-like"/>
</dbReference>
<dbReference type="InterPro" id="IPR002818">
    <property type="entry name" value="DJ-1/PfpI"/>
</dbReference>
<keyword evidence="3" id="KW-0804">Transcription</keyword>
<comment type="caution">
    <text evidence="5">The sequence shown here is derived from an EMBL/GenBank/DDBJ whole genome shotgun (WGS) entry which is preliminary data.</text>
</comment>
<dbReference type="InterPro" id="IPR018060">
    <property type="entry name" value="HTH_AraC"/>
</dbReference>
<dbReference type="PROSITE" id="PS01124">
    <property type="entry name" value="HTH_ARAC_FAMILY_2"/>
    <property type="match status" value="1"/>
</dbReference>
<dbReference type="Gene3D" id="3.40.50.880">
    <property type="match status" value="1"/>
</dbReference>
<sequence length="344" mass="36514">MPKPQARPPINGHAISGRHLAPADRLVVVLAYDGLCTFEFGVAVEIFGLPRPEMGADWYRFAVAGLEPGPMRAEGGVRVLADGGLDLLAEAGTIVVPGWRGADLPVPGPLVEALRAAAARGARLLSICSGIFVLAAAGLLEGRRATTHWRHAEALAARHSGIRFVADVLYVDEGQILTSAGSAAGIDLCLHLVRRDFGVAAANLVARRLVVPPHRDGGQTQRVPGAVAVPHEAARIGPLLDAIRADPGRDWPIAVLAARAGMSARTFLRRFTCATGTTPARWLLALRLARARDLLDEPDRPLQAVAEAAGFATAATLRRHFRRQFAMTPAAYRARNAKSAPEDA</sequence>
<dbReference type="Pfam" id="PF01965">
    <property type="entry name" value="DJ-1_PfpI"/>
    <property type="match status" value="1"/>
</dbReference>
<accession>A0ABV2L7C8</accession>
<dbReference type="SUPFAM" id="SSF52317">
    <property type="entry name" value="Class I glutamine amidotransferase-like"/>
    <property type="match status" value="1"/>
</dbReference>
<name>A0ABV2L7C8_9HYPH</name>
<dbReference type="InterPro" id="IPR009057">
    <property type="entry name" value="Homeodomain-like_sf"/>
</dbReference>
<dbReference type="PROSITE" id="PS00041">
    <property type="entry name" value="HTH_ARAC_FAMILY_1"/>
    <property type="match status" value="1"/>
</dbReference>
<organism evidence="5 6">
    <name type="scientific">Methylobacterium goesingense</name>
    <dbReference type="NCBI Taxonomy" id="243690"/>
    <lineage>
        <taxon>Bacteria</taxon>
        <taxon>Pseudomonadati</taxon>
        <taxon>Pseudomonadota</taxon>
        <taxon>Alphaproteobacteria</taxon>
        <taxon>Hyphomicrobiales</taxon>
        <taxon>Methylobacteriaceae</taxon>
        <taxon>Methylobacterium</taxon>
    </lineage>
</organism>
<dbReference type="SMART" id="SM00342">
    <property type="entry name" value="HTH_ARAC"/>
    <property type="match status" value="1"/>
</dbReference>
<dbReference type="EMBL" id="JBEPMM010000005">
    <property type="protein sequence ID" value="MET3692686.1"/>
    <property type="molecule type" value="Genomic_DNA"/>
</dbReference>
<dbReference type="Pfam" id="PF12833">
    <property type="entry name" value="HTH_18"/>
    <property type="match status" value="1"/>
</dbReference>
<keyword evidence="2" id="KW-0238">DNA-binding</keyword>
<proteinExistence type="predicted"/>
<dbReference type="SUPFAM" id="SSF46689">
    <property type="entry name" value="Homeodomain-like"/>
    <property type="match status" value="2"/>
</dbReference>
<dbReference type="CDD" id="cd03137">
    <property type="entry name" value="GATase1_AraC_1"/>
    <property type="match status" value="1"/>
</dbReference>
<evidence type="ECO:0000256" key="1">
    <source>
        <dbReference type="ARBA" id="ARBA00023015"/>
    </source>
</evidence>
<keyword evidence="1" id="KW-0805">Transcription regulation</keyword>
<feature type="domain" description="HTH araC/xylS-type" evidence="4">
    <location>
        <begin position="237"/>
        <end position="335"/>
    </location>
</feature>
<gene>
    <name evidence="5" type="ORF">ABID43_002226</name>
</gene>
<dbReference type="InterPro" id="IPR052158">
    <property type="entry name" value="INH-QAR"/>
</dbReference>
<evidence type="ECO:0000313" key="5">
    <source>
        <dbReference type="EMBL" id="MET3692686.1"/>
    </source>
</evidence>
<dbReference type="InterPro" id="IPR018062">
    <property type="entry name" value="HTH_AraC-typ_CS"/>
</dbReference>
<dbReference type="Proteomes" id="UP001549145">
    <property type="component" value="Unassembled WGS sequence"/>
</dbReference>
<evidence type="ECO:0000256" key="2">
    <source>
        <dbReference type="ARBA" id="ARBA00023125"/>
    </source>
</evidence>
<evidence type="ECO:0000313" key="6">
    <source>
        <dbReference type="Proteomes" id="UP001549145"/>
    </source>
</evidence>